<dbReference type="RefSeq" id="XP_007514471.1">
    <property type="nucleotide sequence ID" value="XM_007514409.1"/>
</dbReference>
<dbReference type="Proteomes" id="UP000198341">
    <property type="component" value="Chromosome 2"/>
</dbReference>
<feature type="region of interest" description="Disordered" evidence="1">
    <location>
        <begin position="36"/>
        <end position="75"/>
    </location>
</feature>
<evidence type="ECO:0000256" key="1">
    <source>
        <dbReference type="SAM" id="MobiDB-lite"/>
    </source>
</evidence>
<sequence>MTVSGSSLTSSSSLLLRVRTSERLRGGGGFLRRRSQLLQQQQQQPHRVHLRRKKTFASDNNNDNNNSDEATTTTKTQNEYFNCTILSNEPISPDESFRLLTVEIDDDVATMSRMSKQLKMNKEKANGKTTTGRTHAHTTRDSTIDGGYVKNEADFESEWLLRYKFPGQSAQFKLFKEEDWLREDVVDESLGRLTHKLPIAQSPTNLHMARKQSPGASTYTKAEFIVDGKKEEEAHLAKLEPQAKMKISNPRGFGFSNPLFSNEKTLDNAMMSDTIKVPIVIVAKESEGFACAKSLLSSPALLAHASIAPVTVFFLAESTSRLPITVDEIERWKRGGVKIITSVNEDPDGIVDYHSLTIRSALSSSSTGEEDFENSGGAFPRANIVGETRLQHNKCVVCLAGVKGKKAVEWTTLFENAGVRRVNFFSAA</sequence>
<dbReference type="KEGG" id="bpg:Bathy02g00390"/>
<feature type="region of interest" description="Disordered" evidence="1">
    <location>
        <begin position="119"/>
        <end position="143"/>
    </location>
</feature>
<gene>
    <name evidence="2" type="ORF">Bathy02g00390</name>
</gene>
<organism evidence="2 3">
    <name type="scientific">Bathycoccus prasinos</name>
    <dbReference type="NCBI Taxonomy" id="41875"/>
    <lineage>
        <taxon>Eukaryota</taxon>
        <taxon>Viridiplantae</taxon>
        <taxon>Chlorophyta</taxon>
        <taxon>Mamiellophyceae</taxon>
        <taxon>Mamiellales</taxon>
        <taxon>Bathycoccaceae</taxon>
        <taxon>Bathycoccus</taxon>
    </lineage>
</organism>
<dbReference type="STRING" id="41875.K8EAE7"/>
<reference evidence="2 3" key="1">
    <citation type="submission" date="2011-10" db="EMBL/GenBank/DDBJ databases">
        <authorList>
            <person name="Genoscope - CEA"/>
        </authorList>
    </citation>
    <scope>NUCLEOTIDE SEQUENCE [LARGE SCALE GENOMIC DNA]</scope>
    <source>
        <strain evidence="2 3">RCC 1105</strain>
    </source>
</reference>
<protein>
    <submittedName>
        <fullName evidence="2">Uncharacterized protein</fullName>
    </submittedName>
</protein>
<feature type="compositionally biased region" description="Low complexity" evidence="1">
    <location>
        <begin position="58"/>
        <end position="68"/>
    </location>
</feature>
<feature type="compositionally biased region" description="Basic residues" evidence="1">
    <location>
        <begin position="46"/>
        <end position="55"/>
    </location>
</feature>
<accession>K8EAE7</accession>
<dbReference type="AlphaFoldDB" id="K8EAE7"/>
<proteinExistence type="predicted"/>
<feature type="compositionally biased region" description="Low complexity" evidence="1">
    <location>
        <begin position="36"/>
        <end position="45"/>
    </location>
</feature>
<evidence type="ECO:0000313" key="2">
    <source>
        <dbReference type="EMBL" id="CCO14711.1"/>
    </source>
</evidence>
<dbReference type="EMBL" id="FO082277">
    <property type="protein sequence ID" value="CCO14711.1"/>
    <property type="molecule type" value="Genomic_DNA"/>
</dbReference>
<keyword evidence="3" id="KW-1185">Reference proteome</keyword>
<dbReference type="GeneID" id="19017153"/>
<name>K8EAE7_9CHLO</name>
<evidence type="ECO:0000313" key="3">
    <source>
        <dbReference type="Proteomes" id="UP000198341"/>
    </source>
</evidence>